<dbReference type="RefSeq" id="XP_005097940.1">
    <property type="nucleotide sequence ID" value="XM_005097883.3"/>
</dbReference>
<evidence type="ECO:0000256" key="4">
    <source>
        <dbReference type="ARBA" id="ARBA00022490"/>
    </source>
</evidence>
<evidence type="ECO:0000256" key="5">
    <source>
        <dbReference type="ARBA" id="ARBA00023242"/>
    </source>
</evidence>
<comment type="subcellular location">
    <subcellularLocation>
        <location evidence="2">Cytoplasm</location>
        <location evidence="2">Stress granule</location>
    </subcellularLocation>
    <subcellularLocation>
        <location evidence="1">Nucleus</location>
    </subcellularLocation>
</comment>
<accession>A0ABM0JNN7</accession>
<dbReference type="Proteomes" id="UP000694888">
    <property type="component" value="Unplaced"/>
</dbReference>
<evidence type="ECO:0000256" key="2">
    <source>
        <dbReference type="ARBA" id="ARBA00004210"/>
    </source>
</evidence>
<evidence type="ECO:0000256" key="1">
    <source>
        <dbReference type="ARBA" id="ARBA00004123"/>
    </source>
</evidence>
<evidence type="ECO:0000256" key="3">
    <source>
        <dbReference type="ARBA" id="ARBA00010821"/>
    </source>
</evidence>
<proteinExistence type="inferred from homology"/>
<keyword evidence="7" id="KW-1185">Reference proteome</keyword>
<gene>
    <name evidence="8" type="primary">LOC101846959</name>
</gene>
<evidence type="ECO:0000313" key="7">
    <source>
        <dbReference type="Proteomes" id="UP000694888"/>
    </source>
</evidence>
<dbReference type="GeneID" id="101846959"/>
<comment type="similarity">
    <text evidence="3">Belongs to the MCRIP family.</text>
</comment>
<sequence>MYKSNLSKGRIAASARRGPPVQLDFESYNTREKSSKSLKNGVDSGDQAAEMSAPNPRPTFQKGRPMGNKKPSPSSQDNHNSENHLEMATLLSKQWKKVEAGQKANKDGESLYELYLEKDSKSLGNFQPFDLENYWEKKTLNNYLGKPAS</sequence>
<feature type="region of interest" description="Disordered" evidence="6">
    <location>
        <begin position="1"/>
        <end position="85"/>
    </location>
</feature>
<keyword evidence="4" id="KW-0963">Cytoplasm</keyword>
<dbReference type="InterPro" id="IPR029428">
    <property type="entry name" value="MCRIP"/>
</dbReference>
<dbReference type="Pfam" id="PF14799">
    <property type="entry name" value="FAM195"/>
    <property type="match status" value="1"/>
</dbReference>
<evidence type="ECO:0000313" key="8">
    <source>
        <dbReference type="RefSeq" id="XP_005097940.1"/>
    </source>
</evidence>
<protein>
    <submittedName>
        <fullName evidence="8">Uncharacterized protein LOC101846959</fullName>
    </submittedName>
</protein>
<evidence type="ECO:0000256" key="6">
    <source>
        <dbReference type="SAM" id="MobiDB-lite"/>
    </source>
</evidence>
<reference evidence="8" key="1">
    <citation type="submission" date="2025-08" db="UniProtKB">
        <authorList>
            <consortium name="RefSeq"/>
        </authorList>
    </citation>
    <scope>IDENTIFICATION</scope>
</reference>
<name>A0ABM0JNN7_APLCA</name>
<organism evidence="7 8">
    <name type="scientific">Aplysia californica</name>
    <name type="common">California sea hare</name>
    <dbReference type="NCBI Taxonomy" id="6500"/>
    <lineage>
        <taxon>Eukaryota</taxon>
        <taxon>Metazoa</taxon>
        <taxon>Spiralia</taxon>
        <taxon>Lophotrochozoa</taxon>
        <taxon>Mollusca</taxon>
        <taxon>Gastropoda</taxon>
        <taxon>Heterobranchia</taxon>
        <taxon>Euthyneura</taxon>
        <taxon>Tectipleura</taxon>
        <taxon>Aplysiida</taxon>
        <taxon>Aplysioidea</taxon>
        <taxon>Aplysiidae</taxon>
        <taxon>Aplysia</taxon>
    </lineage>
</organism>
<keyword evidence="5" id="KW-0539">Nucleus</keyword>